<gene>
    <name evidence="1" type="ORF">MRATA1EN22A_LOCUS14425</name>
</gene>
<evidence type="ECO:0000313" key="1">
    <source>
        <dbReference type="EMBL" id="CAN0255270.1"/>
    </source>
</evidence>
<dbReference type="EMBL" id="OX596108">
    <property type="protein sequence ID" value="CAN0255270.1"/>
    <property type="molecule type" value="Genomic_DNA"/>
</dbReference>
<reference evidence="1" key="1">
    <citation type="submission" date="2023-05" db="EMBL/GenBank/DDBJ databases">
        <authorList>
            <consortium name="ELIXIR-Norway"/>
        </authorList>
    </citation>
    <scope>NUCLEOTIDE SEQUENCE</scope>
</reference>
<organism evidence="1 2">
    <name type="scientific">Rangifer tarandus platyrhynchus</name>
    <name type="common">Svalbard reindeer</name>
    <dbReference type="NCBI Taxonomy" id="3082113"/>
    <lineage>
        <taxon>Eukaryota</taxon>
        <taxon>Metazoa</taxon>
        <taxon>Chordata</taxon>
        <taxon>Craniata</taxon>
        <taxon>Vertebrata</taxon>
        <taxon>Euteleostomi</taxon>
        <taxon>Mammalia</taxon>
        <taxon>Eutheria</taxon>
        <taxon>Laurasiatheria</taxon>
        <taxon>Artiodactyla</taxon>
        <taxon>Ruminantia</taxon>
        <taxon>Pecora</taxon>
        <taxon>Cervidae</taxon>
        <taxon>Odocoileinae</taxon>
        <taxon>Rangifer</taxon>
    </lineage>
</organism>
<accession>A0AC59Z5V4</accession>
<proteinExistence type="predicted"/>
<evidence type="ECO:0000313" key="2">
    <source>
        <dbReference type="Proteomes" id="UP001162501"/>
    </source>
</evidence>
<sequence length="216" mass="23834">MRKPQPGKMMESRAGHTGGWQQTWDLDLIQPDHSESLFLFIYPVPGSETKEDWRFRGRRERRTRRTGGSRGTSHHGGQGPRRERGRGVARLPARVHTRTPPPLPPPPDAGRREKRRKTDLRRLFDCVTLALAAPHLEDRSPLGGGAAPTDMGAPLALPRELSMALVSPVRGGGVPSRDRGASPSPPRPPPSSRRRRGVRVAVAGLRSPRRFACFGP</sequence>
<dbReference type="Proteomes" id="UP001162501">
    <property type="component" value="Chromosome 24"/>
</dbReference>
<protein>
    <submittedName>
        <fullName evidence="1">Uncharacterized protein</fullName>
    </submittedName>
</protein>
<reference evidence="1" key="2">
    <citation type="submission" date="2025-03" db="EMBL/GenBank/DDBJ databases">
        <authorList>
            <consortium name="ELIXIR-Norway"/>
            <consortium name="Elixir Norway"/>
        </authorList>
    </citation>
    <scope>NUCLEOTIDE SEQUENCE</scope>
</reference>
<name>A0AC59Z5V4_RANTA</name>